<gene>
    <name evidence="2" type="ORF">PG915_18560</name>
</gene>
<dbReference type="RefSeq" id="WP_353499894.1">
    <property type="nucleotide sequence ID" value="NZ_CP115921.1"/>
</dbReference>
<dbReference type="PANTHER" id="PTHR48094:SF12">
    <property type="entry name" value="PARKINSON DISEASE PROTEIN 7 HOMOLOG"/>
    <property type="match status" value="1"/>
</dbReference>
<accession>A0AAU8BSF5</accession>
<evidence type="ECO:0000313" key="2">
    <source>
        <dbReference type="EMBL" id="XCD18752.1"/>
    </source>
</evidence>
<dbReference type="KEGG" id="vck:PG915_18560"/>
<protein>
    <submittedName>
        <fullName evidence="2">DJ-1/PfpI family protein</fullName>
    </submittedName>
</protein>
<dbReference type="SUPFAM" id="SSF52317">
    <property type="entry name" value="Class I glutamine amidotransferase-like"/>
    <property type="match status" value="1"/>
</dbReference>
<dbReference type="InterPro" id="IPR050325">
    <property type="entry name" value="Prot/Nucl_acid_deglycase"/>
</dbReference>
<dbReference type="InterPro" id="IPR002818">
    <property type="entry name" value="DJ-1/PfpI"/>
</dbReference>
<dbReference type="Pfam" id="PF01965">
    <property type="entry name" value="DJ-1_PfpI"/>
    <property type="match status" value="1"/>
</dbReference>
<dbReference type="InterPro" id="IPR029062">
    <property type="entry name" value="Class_I_gatase-like"/>
</dbReference>
<proteinExistence type="predicted"/>
<organism evidence="2">
    <name type="scientific">Vibrio chaetopteri</name>
    <dbReference type="NCBI Taxonomy" id="3016528"/>
    <lineage>
        <taxon>Bacteria</taxon>
        <taxon>Pseudomonadati</taxon>
        <taxon>Pseudomonadota</taxon>
        <taxon>Gammaproteobacteria</taxon>
        <taxon>Vibrionales</taxon>
        <taxon>Vibrionaceae</taxon>
        <taxon>Vibrio</taxon>
    </lineage>
</organism>
<dbReference type="CDD" id="cd03135">
    <property type="entry name" value="GATase1_DJ-1"/>
    <property type="match status" value="1"/>
</dbReference>
<dbReference type="PANTHER" id="PTHR48094">
    <property type="entry name" value="PROTEIN/NUCLEIC ACID DEGLYCASE DJ-1-RELATED"/>
    <property type="match status" value="1"/>
</dbReference>
<sequence>MKKVALLLSNGFEEGEAINVVDILRRLQISVTLLSCELELKLTSYHGLEIVADELFANNLDSDYEAVILVGDPPNTDKLGNDSTVVQFIKKHIDKGAYIAALCSSGAKVLAKNSLLGLHRYVCCGDFHLNYADGSYINQPVVIDGQFISGQDYGYTMDFAFAIADILIGDKRTRSSEMSDVDWVAKHINYRRFTDYWL</sequence>
<name>A0AAU8BSF5_9VIBR</name>
<dbReference type="EMBL" id="CP115921">
    <property type="protein sequence ID" value="XCD18752.1"/>
    <property type="molecule type" value="Genomic_DNA"/>
</dbReference>
<dbReference type="Gene3D" id="3.40.50.880">
    <property type="match status" value="1"/>
</dbReference>
<feature type="domain" description="DJ-1/PfpI" evidence="1">
    <location>
        <begin position="2"/>
        <end position="164"/>
    </location>
</feature>
<evidence type="ECO:0000259" key="1">
    <source>
        <dbReference type="Pfam" id="PF01965"/>
    </source>
</evidence>
<dbReference type="AlphaFoldDB" id="A0AAU8BSF5"/>
<reference evidence="2" key="1">
    <citation type="submission" date="2023-01" db="EMBL/GenBank/DDBJ databases">
        <title>Vibrio sp. CB1-14 genome sequencing.</title>
        <authorList>
            <person name="Otstavnykh N."/>
            <person name="Isaeva M."/>
            <person name="Meleshko D."/>
        </authorList>
    </citation>
    <scope>NUCLEOTIDE SEQUENCE</scope>
    <source>
        <strain evidence="2">CB1-14</strain>
    </source>
</reference>
<dbReference type="GO" id="GO:0005737">
    <property type="term" value="C:cytoplasm"/>
    <property type="evidence" value="ECO:0007669"/>
    <property type="project" value="TreeGrafter"/>
</dbReference>